<name>A0A6C0CVW1_9ZZZZ</name>
<feature type="compositionally biased region" description="Pro residues" evidence="2">
    <location>
        <begin position="122"/>
        <end position="131"/>
    </location>
</feature>
<evidence type="ECO:0000313" key="3">
    <source>
        <dbReference type="EMBL" id="QHT07645.1"/>
    </source>
</evidence>
<evidence type="ECO:0000256" key="2">
    <source>
        <dbReference type="SAM" id="MobiDB-lite"/>
    </source>
</evidence>
<keyword evidence="1" id="KW-0175">Coiled coil</keyword>
<feature type="coiled-coil region" evidence="1">
    <location>
        <begin position="54"/>
        <end position="89"/>
    </location>
</feature>
<feature type="compositionally biased region" description="Basic and acidic residues" evidence="2">
    <location>
        <begin position="143"/>
        <end position="157"/>
    </location>
</feature>
<feature type="compositionally biased region" description="Basic residues" evidence="2">
    <location>
        <begin position="106"/>
        <end position="117"/>
    </location>
</feature>
<protein>
    <submittedName>
        <fullName evidence="3">Uncharacterized protein</fullName>
    </submittedName>
</protein>
<organism evidence="3">
    <name type="scientific">viral metagenome</name>
    <dbReference type="NCBI Taxonomy" id="1070528"/>
    <lineage>
        <taxon>unclassified sequences</taxon>
        <taxon>metagenomes</taxon>
        <taxon>organismal metagenomes</taxon>
    </lineage>
</organism>
<proteinExistence type="predicted"/>
<feature type="region of interest" description="Disordered" evidence="2">
    <location>
        <begin position="96"/>
        <end position="183"/>
    </location>
</feature>
<evidence type="ECO:0000256" key="1">
    <source>
        <dbReference type="SAM" id="Coils"/>
    </source>
</evidence>
<sequence>MTEKSTQIVQNTKSIKETQKQIDKQSKWLLKTSELSLQTWNLLLEVIDAFGNAAKIEENKKNEFQNEFQNELRKSLHDLEGKMKKLSKLQILLQNMCDEKSPVKRSPLKKSPSKSKSHASVLPPPPPPPLPKTKTTTSSTKSIDFKELLKKQKEWAKRRTKFLNNQNALHSNLSPSKKSPKSP</sequence>
<feature type="compositionally biased region" description="Low complexity" evidence="2">
    <location>
        <begin position="132"/>
        <end position="142"/>
    </location>
</feature>
<feature type="compositionally biased region" description="Polar residues" evidence="2">
    <location>
        <begin position="162"/>
        <end position="173"/>
    </location>
</feature>
<accession>A0A6C0CVW1</accession>
<dbReference type="EMBL" id="MN739484">
    <property type="protein sequence ID" value="QHT07645.1"/>
    <property type="molecule type" value="Genomic_DNA"/>
</dbReference>
<reference evidence="3" key="1">
    <citation type="journal article" date="2020" name="Nature">
        <title>Giant virus diversity and host interactions through global metagenomics.</title>
        <authorList>
            <person name="Schulz F."/>
            <person name="Roux S."/>
            <person name="Paez-Espino D."/>
            <person name="Jungbluth S."/>
            <person name="Walsh D.A."/>
            <person name="Denef V.J."/>
            <person name="McMahon K.D."/>
            <person name="Konstantinidis K.T."/>
            <person name="Eloe-Fadrosh E.A."/>
            <person name="Kyrpides N.C."/>
            <person name="Woyke T."/>
        </authorList>
    </citation>
    <scope>NUCLEOTIDE SEQUENCE</scope>
    <source>
        <strain evidence="3">GVMAG-M-3300021964-36</strain>
    </source>
</reference>
<dbReference type="AlphaFoldDB" id="A0A6C0CVW1"/>